<name>A0AAW0CS22_9AGAR</name>
<gene>
    <name evidence="2" type="ORF">VNI00_009269</name>
</gene>
<evidence type="ECO:0000256" key="1">
    <source>
        <dbReference type="SAM" id="MobiDB-lite"/>
    </source>
</evidence>
<keyword evidence="3" id="KW-1185">Reference proteome</keyword>
<feature type="compositionally biased region" description="Polar residues" evidence="1">
    <location>
        <begin position="77"/>
        <end position="95"/>
    </location>
</feature>
<organism evidence="2 3">
    <name type="scientific">Paramarasmius palmivorus</name>
    <dbReference type="NCBI Taxonomy" id="297713"/>
    <lineage>
        <taxon>Eukaryota</taxon>
        <taxon>Fungi</taxon>
        <taxon>Dikarya</taxon>
        <taxon>Basidiomycota</taxon>
        <taxon>Agaricomycotina</taxon>
        <taxon>Agaricomycetes</taxon>
        <taxon>Agaricomycetidae</taxon>
        <taxon>Agaricales</taxon>
        <taxon>Marasmiineae</taxon>
        <taxon>Marasmiaceae</taxon>
        <taxon>Paramarasmius</taxon>
    </lineage>
</organism>
<protein>
    <submittedName>
        <fullName evidence="2">Uncharacterized protein</fullName>
    </submittedName>
</protein>
<accession>A0AAW0CS22</accession>
<reference evidence="2 3" key="1">
    <citation type="submission" date="2024-01" db="EMBL/GenBank/DDBJ databases">
        <title>A draft genome for a cacao thread blight-causing isolate of Paramarasmius palmivorus.</title>
        <authorList>
            <person name="Baruah I.K."/>
            <person name="Bukari Y."/>
            <person name="Amoako-Attah I."/>
            <person name="Meinhardt L.W."/>
            <person name="Bailey B.A."/>
            <person name="Cohen S.P."/>
        </authorList>
    </citation>
    <scope>NUCLEOTIDE SEQUENCE [LARGE SCALE GENOMIC DNA]</scope>
    <source>
        <strain evidence="2 3">GH-12</strain>
    </source>
</reference>
<feature type="compositionally biased region" description="Low complexity" evidence="1">
    <location>
        <begin position="50"/>
        <end position="60"/>
    </location>
</feature>
<evidence type="ECO:0000313" key="3">
    <source>
        <dbReference type="Proteomes" id="UP001383192"/>
    </source>
</evidence>
<dbReference type="AlphaFoldDB" id="A0AAW0CS22"/>
<dbReference type="Proteomes" id="UP001383192">
    <property type="component" value="Unassembled WGS sequence"/>
</dbReference>
<comment type="caution">
    <text evidence="2">The sequence shown here is derived from an EMBL/GenBank/DDBJ whole genome shotgun (WGS) entry which is preliminary data.</text>
</comment>
<proteinExistence type="predicted"/>
<evidence type="ECO:0000313" key="2">
    <source>
        <dbReference type="EMBL" id="KAK7041403.1"/>
    </source>
</evidence>
<feature type="region of interest" description="Disordered" evidence="1">
    <location>
        <begin position="138"/>
        <end position="157"/>
    </location>
</feature>
<sequence length="190" mass="20150">MASLCLCIYQCFNINPVTGVKCNFAVRKTSDKKRQEYLASKVLPVNDTTPSNPAPSSSAPQPLTIRLPAPARPPLASTQPSVPSSTPRTTVQLPLSTPGEPGECAIPHCKKARNINCPRIGCAKHCKESGGCNLPSHKGCNQPPSSSQAPPSPPPSQSCCYASHPAIGCTTRMRGIQGDVKVRSIEQPRI</sequence>
<feature type="region of interest" description="Disordered" evidence="1">
    <location>
        <begin position="42"/>
        <end position="98"/>
    </location>
</feature>
<dbReference type="EMBL" id="JAYKXP010000034">
    <property type="protein sequence ID" value="KAK7041403.1"/>
    <property type="molecule type" value="Genomic_DNA"/>
</dbReference>